<organism evidence="1 2">
    <name type="scientific">Dermacentor silvarum</name>
    <name type="common">Tick</name>
    <dbReference type="NCBI Taxonomy" id="543639"/>
    <lineage>
        <taxon>Eukaryota</taxon>
        <taxon>Metazoa</taxon>
        <taxon>Ecdysozoa</taxon>
        <taxon>Arthropoda</taxon>
        <taxon>Chelicerata</taxon>
        <taxon>Arachnida</taxon>
        <taxon>Acari</taxon>
        <taxon>Parasitiformes</taxon>
        <taxon>Ixodida</taxon>
        <taxon>Ixodoidea</taxon>
        <taxon>Ixodidae</taxon>
        <taxon>Rhipicephalinae</taxon>
        <taxon>Dermacentor</taxon>
    </lineage>
</organism>
<accession>A0ACB8DR20</accession>
<keyword evidence="2" id="KW-1185">Reference proteome</keyword>
<name>A0ACB8DR20_DERSI</name>
<sequence>MIKLRTTGSSSAYQAVSPGNFLSPSKKRKLKSYIPDAQGWDWSAMADVLEEASEEVIYSVAPMLRRQLCIKCSVPLTSPESLINKLPAHAQQRRLWMAAAKGWDSETPRDEVLLGLPSKRNIETPTDFSDTQLLDTYWKSILSILVGTHQDYIPKMWEQGTKNDAFESQMVPQPVLKNGTFASPEQLRKAQLHDLENTSIEATEYQGKWYANFKLKEQVDSNVSRENHPDGSYMRYTAEFAVNIGRKPRTTFRGIMFSPSMVLHFKHGLHSKPWFSEQKMVKDNPSEIGSFVFKSKDKLGVDVQPLFEDEHSLRRCPPDYATFETILPAVKKLRRVMFATDYYAFIEAMTLFPRKRNGQQAQYVSKSQWEEFQKLSESEKVEARVLYPDCYVEPDLELGAD</sequence>
<protein>
    <submittedName>
        <fullName evidence="1">Uncharacterized protein</fullName>
    </submittedName>
</protein>
<gene>
    <name evidence="1" type="ORF">HPB49_017689</name>
</gene>
<dbReference type="EMBL" id="CM023479">
    <property type="protein sequence ID" value="KAH7974649.1"/>
    <property type="molecule type" value="Genomic_DNA"/>
</dbReference>
<proteinExistence type="predicted"/>
<evidence type="ECO:0000313" key="2">
    <source>
        <dbReference type="Proteomes" id="UP000821865"/>
    </source>
</evidence>
<evidence type="ECO:0000313" key="1">
    <source>
        <dbReference type="EMBL" id="KAH7974649.1"/>
    </source>
</evidence>
<reference evidence="1" key="1">
    <citation type="submission" date="2020-05" db="EMBL/GenBank/DDBJ databases">
        <title>Large-scale comparative analyses of tick genomes elucidate their genetic diversity and vector capacities.</title>
        <authorList>
            <person name="Jia N."/>
            <person name="Wang J."/>
            <person name="Shi W."/>
            <person name="Du L."/>
            <person name="Sun Y."/>
            <person name="Zhan W."/>
            <person name="Jiang J."/>
            <person name="Wang Q."/>
            <person name="Zhang B."/>
            <person name="Ji P."/>
            <person name="Sakyi L.B."/>
            <person name="Cui X."/>
            <person name="Yuan T."/>
            <person name="Jiang B."/>
            <person name="Yang W."/>
            <person name="Lam T.T.-Y."/>
            <person name="Chang Q."/>
            <person name="Ding S."/>
            <person name="Wang X."/>
            <person name="Zhu J."/>
            <person name="Ruan X."/>
            <person name="Zhao L."/>
            <person name="Wei J."/>
            <person name="Que T."/>
            <person name="Du C."/>
            <person name="Cheng J."/>
            <person name="Dai P."/>
            <person name="Han X."/>
            <person name="Huang E."/>
            <person name="Gao Y."/>
            <person name="Liu J."/>
            <person name="Shao H."/>
            <person name="Ye R."/>
            <person name="Li L."/>
            <person name="Wei W."/>
            <person name="Wang X."/>
            <person name="Wang C."/>
            <person name="Yang T."/>
            <person name="Huo Q."/>
            <person name="Li W."/>
            <person name="Guo W."/>
            <person name="Chen H."/>
            <person name="Zhou L."/>
            <person name="Ni X."/>
            <person name="Tian J."/>
            <person name="Zhou Y."/>
            <person name="Sheng Y."/>
            <person name="Liu T."/>
            <person name="Pan Y."/>
            <person name="Xia L."/>
            <person name="Li J."/>
            <person name="Zhao F."/>
            <person name="Cao W."/>
        </authorList>
    </citation>
    <scope>NUCLEOTIDE SEQUENCE</scope>
    <source>
        <strain evidence="1">Dsil-2018</strain>
    </source>
</reference>
<comment type="caution">
    <text evidence="1">The sequence shown here is derived from an EMBL/GenBank/DDBJ whole genome shotgun (WGS) entry which is preliminary data.</text>
</comment>
<dbReference type="Proteomes" id="UP000821865">
    <property type="component" value="Chromosome 10"/>
</dbReference>